<feature type="region of interest" description="Disordered" evidence="1">
    <location>
        <begin position="1"/>
        <end position="43"/>
    </location>
</feature>
<dbReference type="AlphaFoldDB" id="S2JXB5"/>
<accession>S2JXB5</accession>
<evidence type="ECO:0000313" key="2">
    <source>
        <dbReference type="EMBL" id="EPB87398.1"/>
    </source>
</evidence>
<evidence type="ECO:0000256" key="1">
    <source>
        <dbReference type="SAM" id="MobiDB-lite"/>
    </source>
</evidence>
<evidence type="ECO:0000313" key="3">
    <source>
        <dbReference type="Proteomes" id="UP000014254"/>
    </source>
</evidence>
<protein>
    <submittedName>
        <fullName evidence="2">Uncharacterized protein</fullName>
    </submittedName>
</protein>
<sequence>MYSFKKQFTTLERIPSPSTSVPSPPDPHPHASPAPSTPTISCHSFLESPPSGPVLHLLRDQLELLIAPLNKRIHYLESVIQNLAVSVGDNIHTLTQNRQGIYNNKLFELEDVLSFD</sequence>
<feature type="compositionally biased region" description="Pro residues" evidence="1">
    <location>
        <begin position="22"/>
        <end position="36"/>
    </location>
</feature>
<dbReference type="EMBL" id="KE123969">
    <property type="protein sequence ID" value="EPB87398.1"/>
    <property type="molecule type" value="Genomic_DNA"/>
</dbReference>
<organism evidence="2 3">
    <name type="scientific">Mucor circinelloides f. circinelloides (strain 1006PhL)</name>
    <name type="common">Mucormycosis agent</name>
    <name type="synonym">Calyptromyces circinelloides</name>
    <dbReference type="NCBI Taxonomy" id="1220926"/>
    <lineage>
        <taxon>Eukaryota</taxon>
        <taxon>Fungi</taxon>
        <taxon>Fungi incertae sedis</taxon>
        <taxon>Mucoromycota</taxon>
        <taxon>Mucoromycotina</taxon>
        <taxon>Mucoromycetes</taxon>
        <taxon>Mucorales</taxon>
        <taxon>Mucorineae</taxon>
        <taxon>Mucoraceae</taxon>
        <taxon>Mucor</taxon>
    </lineage>
</organism>
<reference evidence="3" key="1">
    <citation type="submission" date="2013-05" db="EMBL/GenBank/DDBJ databases">
        <title>The Genome sequence of Mucor circinelloides f. circinelloides 1006PhL.</title>
        <authorList>
            <consortium name="The Broad Institute Genomics Platform"/>
            <person name="Cuomo C."/>
            <person name="Earl A."/>
            <person name="Findley K."/>
            <person name="Lee S.C."/>
            <person name="Walker B."/>
            <person name="Young S."/>
            <person name="Zeng Q."/>
            <person name="Gargeya S."/>
            <person name="Fitzgerald M."/>
            <person name="Haas B."/>
            <person name="Abouelleil A."/>
            <person name="Allen A.W."/>
            <person name="Alvarado L."/>
            <person name="Arachchi H.M."/>
            <person name="Berlin A.M."/>
            <person name="Chapman S.B."/>
            <person name="Gainer-Dewar J."/>
            <person name="Goldberg J."/>
            <person name="Griggs A."/>
            <person name="Gujja S."/>
            <person name="Hansen M."/>
            <person name="Howarth C."/>
            <person name="Imamovic A."/>
            <person name="Ireland A."/>
            <person name="Larimer J."/>
            <person name="McCowan C."/>
            <person name="Murphy C."/>
            <person name="Pearson M."/>
            <person name="Poon T.W."/>
            <person name="Priest M."/>
            <person name="Roberts A."/>
            <person name="Saif S."/>
            <person name="Shea T."/>
            <person name="Sisk P."/>
            <person name="Sykes S."/>
            <person name="Wortman J."/>
            <person name="Nusbaum C."/>
            <person name="Birren B."/>
        </authorList>
    </citation>
    <scope>NUCLEOTIDE SEQUENCE [LARGE SCALE GENOMIC DNA]</scope>
    <source>
        <strain evidence="3">1006PhL</strain>
    </source>
</reference>
<proteinExistence type="predicted"/>
<keyword evidence="3" id="KW-1185">Reference proteome</keyword>
<dbReference type="InParanoid" id="S2JXB5"/>
<gene>
    <name evidence="2" type="ORF">HMPREF1544_05824</name>
</gene>
<dbReference type="VEuPathDB" id="FungiDB:HMPREF1544_05824"/>
<feature type="compositionally biased region" description="Polar residues" evidence="1">
    <location>
        <begin position="1"/>
        <end position="10"/>
    </location>
</feature>
<name>S2JXB5_MUCC1</name>
<dbReference type="Proteomes" id="UP000014254">
    <property type="component" value="Unassembled WGS sequence"/>
</dbReference>